<evidence type="ECO:0000313" key="2">
    <source>
        <dbReference type="EMBL" id="MCD1295840.1"/>
    </source>
</evidence>
<dbReference type="NCBIfam" id="TIGR03708">
    <property type="entry name" value="poly_P_AMP_trns"/>
    <property type="match status" value="1"/>
</dbReference>
<sequence length="501" mass="60040">MFEKIDLTKKMDKKEYDRIFPDLEIRLGELQRQARDKKVPIMIVFEGWDASGKGELINDLILPLDPRGFNVYQISKPDKEESLRPFFWRFWTRTPAGGRIAVFEKSWYRRTLAEKLDIDLKKKDPLRSVKNFECFDKVNYFEKQLANEGYVIIKLFLHISKKEQKKRFDKLEKNSLTSWIISKEDWNLHKNYNKYVPVIEKIIESTDTEYAPWTIIKANDKRFARVKIFDTVIKAIENKLEQLDSERTNDKQDIRSEIPGIKNMSTSILEKVDMSRSLTADEYKKKLKIYQDRIKEIQYEAFIKKIPIIIVYEGWDASGKGGNIKRLTENLDPRGYEVVPISSPDDYERSHHYLWRFWKEFPKAGHITIFDRSWYGRVLVERVEGLCSQEEWKRAYGEINEMEETLVDFGSVLIKFWLHIDRDVQFERFKFREQDVHKKWKITDEDWRNRSKWDDYAVAIDEMLLRTSTTYAPWTIIESNDKYYARIKTLKTVIEEVEKAF</sequence>
<feature type="domain" description="Polyphosphate kinase-2-related" evidence="1">
    <location>
        <begin position="279"/>
        <end position="499"/>
    </location>
</feature>
<evidence type="ECO:0000313" key="3">
    <source>
        <dbReference type="Proteomes" id="UP001320159"/>
    </source>
</evidence>
<dbReference type="SUPFAM" id="SSF52540">
    <property type="entry name" value="P-loop containing nucleoside triphosphate hydrolases"/>
    <property type="match status" value="2"/>
</dbReference>
<dbReference type="AlphaFoldDB" id="A0AAP2RGP6"/>
<dbReference type="InterPro" id="IPR022488">
    <property type="entry name" value="PPK2-related"/>
</dbReference>
<protein>
    <submittedName>
        <fullName evidence="2">Polyphosphate:AMP phosphotransferase</fullName>
    </submittedName>
</protein>
<accession>A0AAP2RGP6</accession>
<dbReference type="Gene3D" id="3.40.50.300">
    <property type="entry name" value="P-loop containing nucleotide triphosphate hydrolases"/>
    <property type="match status" value="2"/>
</dbReference>
<feature type="domain" description="Polyphosphate kinase-2-related" evidence="1">
    <location>
        <begin position="11"/>
        <end position="240"/>
    </location>
</feature>
<reference evidence="2 3" key="1">
    <citation type="submission" date="2017-11" db="EMBL/GenBank/DDBJ databases">
        <title>Isolation and Characterization of Family Methanocellaceae Species from Potential Methane Hydrate Area Offshore Southwestern Taiwan.</title>
        <authorList>
            <person name="Zhang W.-L."/>
            <person name="Chen W.-C."/>
            <person name="Lai M.-C."/>
            <person name="Chen S.-C."/>
        </authorList>
    </citation>
    <scope>NUCLEOTIDE SEQUENCE [LARGE SCALE GENOMIC DNA]</scope>
    <source>
        <strain evidence="2 3">CWC-04</strain>
    </source>
</reference>
<gene>
    <name evidence="2" type="primary">pap</name>
    <name evidence="2" type="ORF">CUJ83_12625</name>
</gene>
<evidence type="ECO:0000259" key="1">
    <source>
        <dbReference type="Pfam" id="PF03976"/>
    </source>
</evidence>
<organism evidence="2 3">
    <name type="scientific">Methanooceanicella nereidis</name>
    <dbReference type="NCBI Taxonomy" id="2052831"/>
    <lineage>
        <taxon>Archaea</taxon>
        <taxon>Methanobacteriati</taxon>
        <taxon>Methanobacteriota</taxon>
        <taxon>Stenosarchaea group</taxon>
        <taxon>Methanomicrobia</taxon>
        <taxon>Methanocellales</taxon>
        <taxon>Methanocellaceae</taxon>
        <taxon>Methanooceanicella</taxon>
    </lineage>
</organism>
<dbReference type="Proteomes" id="UP001320159">
    <property type="component" value="Unassembled WGS sequence"/>
</dbReference>
<dbReference type="PANTHER" id="PTHR34383:SF3">
    <property type="entry name" value="POLYPHOSPHATE:AMP PHOSPHOTRANSFERASE"/>
    <property type="match status" value="1"/>
</dbReference>
<dbReference type="GO" id="GO:0043751">
    <property type="term" value="F:polyphosphate:AMP phosphotransferase activity"/>
    <property type="evidence" value="ECO:0007669"/>
    <property type="project" value="InterPro"/>
</dbReference>
<dbReference type="RefSeq" id="WP_230742697.1">
    <property type="nucleotide sequence ID" value="NZ_PGCK01000011.1"/>
</dbReference>
<name>A0AAP2RGP6_9EURY</name>
<proteinExistence type="predicted"/>
<dbReference type="GO" id="GO:0006797">
    <property type="term" value="P:polyphosphate metabolic process"/>
    <property type="evidence" value="ECO:0007669"/>
    <property type="project" value="InterPro"/>
</dbReference>
<dbReference type="InterPro" id="IPR027417">
    <property type="entry name" value="P-loop_NTPase"/>
</dbReference>
<dbReference type="InterPro" id="IPR022489">
    <property type="entry name" value="PolyP_AMP_Tfrase"/>
</dbReference>
<comment type="caution">
    <text evidence="2">The sequence shown here is derived from an EMBL/GenBank/DDBJ whole genome shotgun (WGS) entry which is preliminary data.</text>
</comment>
<dbReference type="Pfam" id="PF03976">
    <property type="entry name" value="PPK2"/>
    <property type="match status" value="2"/>
</dbReference>
<keyword evidence="3" id="KW-1185">Reference proteome</keyword>
<dbReference type="EMBL" id="PGCK01000011">
    <property type="protein sequence ID" value="MCD1295840.1"/>
    <property type="molecule type" value="Genomic_DNA"/>
</dbReference>
<dbReference type="PANTHER" id="PTHR34383">
    <property type="entry name" value="POLYPHOSPHATE:AMP PHOSPHOTRANSFERASE-RELATED"/>
    <property type="match status" value="1"/>
</dbReference>